<dbReference type="Pfam" id="PF01640">
    <property type="entry name" value="Peptidase_C10"/>
    <property type="match status" value="1"/>
</dbReference>
<dbReference type="InterPro" id="IPR038765">
    <property type="entry name" value="Papain-like_cys_pep_sf"/>
</dbReference>
<dbReference type="SUPFAM" id="SSF54001">
    <property type="entry name" value="Cysteine proteinases"/>
    <property type="match status" value="1"/>
</dbReference>
<dbReference type="PRINTS" id="PR00797">
    <property type="entry name" value="STREPTOPAIN"/>
</dbReference>
<dbReference type="InterPro" id="IPR008969">
    <property type="entry name" value="CarboxyPept-like_regulatory"/>
</dbReference>
<dbReference type="InterPro" id="IPR013320">
    <property type="entry name" value="ConA-like_dom_sf"/>
</dbReference>
<proteinExistence type="predicted"/>
<dbReference type="Gene3D" id="3.90.70.50">
    <property type="entry name" value="Peptidase C10, streptopain"/>
    <property type="match status" value="1"/>
</dbReference>
<dbReference type="GO" id="GO:0006508">
    <property type="term" value="P:proteolysis"/>
    <property type="evidence" value="ECO:0007669"/>
    <property type="project" value="InterPro"/>
</dbReference>
<dbReference type="Gene3D" id="2.60.40.1120">
    <property type="entry name" value="Carboxypeptidase-like, regulatory domain"/>
    <property type="match status" value="1"/>
</dbReference>
<dbReference type="EMBL" id="DSRP01000163">
    <property type="protein sequence ID" value="HGG91776.1"/>
    <property type="molecule type" value="Genomic_DNA"/>
</dbReference>
<evidence type="ECO:0000259" key="2">
    <source>
        <dbReference type="Pfam" id="PF06439"/>
    </source>
</evidence>
<dbReference type="Pfam" id="PF06439">
    <property type="entry name" value="3keto-disac_hyd"/>
    <property type="match status" value="1"/>
</dbReference>
<dbReference type="SUPFAM" id="SSF49464">
    <property type="entry name" value="Carboxypeptidase regulatory domain-like"/>
    <property type="match status" value="1"/>
</dbReference>
<reference evidence="3" key="1">
    <citation type="journal article" date="2020" name="mSystems">
        <title>Genome- and Community-Level Interaction Insights into Carbon Utilization and Element Cycling Functions of Hydrothermarchaeota in Hydrothermal Sediment.</title>
        <authorList>
            <person name="Zhou Z."/>
            <person name="Liu Y."/>
            <person name="Xu W."/>
            <person name="Pan J."/>
            <person name="Luo Z.H."/>
            <person name="Li M."/>
        </authorList>
    </citation>
    <scope>NUCLEOTIDE SEQUENCE [LARGE SCALE GENOMIC DNA]</scope>
    <source>
        <strain evidence="3">SpSt-413</strain>
    </source>
</reference>
<dbReference type="InterPro" id="IPR044934">
    <property type="entry name" value="Streptopain_sf"/>
</dbReference>
<dbReference type="GO" id="GO:0008234">
    <property type="term" value="F:cysteine-type peptidase activity"/>
    <property type="evidence" value="ECO:0007669"/>
    <property type="project" value="InterPro"/>
</dbReference>
<organism evidence="3">
    <name type="scientific">Fundidesulfovibrio putealis</name>
    <dbReference type="NCBI Taxonomy" id="270496"/>
    <lineage>
        <taxon>Bacteria</taxon>
        <taxon>Pseudomonadati</taxon>
        <taxon>Thermodesulfobacteriota</taxon>
        <taxon>Desulfovibrionia</taxon>
        <taxon>Desulfovibrionales</taxon>
        <taxon>Desulfovibrionaceae</taxon>
        <taxon>Fundidesulfovibrio</taxon>
    </lineage>
</organism>
<dbReference type="Pfam" id="PF13620">
    <property type="entry name" value="CarboxypepD_reg"/>
    <property type="match status" value="1"/>
</dbReference>
<accession>A0A7C4AGB7</accession>
<sequence>MVLSTWNQSSVGGSPLYNLYTPNNYVSGCTATAMAQVLRFHVYPTASVGTSPFSIQVCNTATTRALRGGNGAGGPYDWANMILNPDSSVTPEQRAAIGALVADAGVAAHMNYCSGGSGASISDAATAFRTTFGYANAVCALPSGGDAAIGRSALINSSVDAGYPVIVSIYSSSSGHAIVCDGYGYNASTMYHHMNMGWGGYSDAWYNLPTVGGYSTVSYCAYNIFPASTGEIISGRITDESGAPVSGAVVTAARAAGGSYTATSNARGVYALRFVPSASTYTLSVSHPDYAFGTRQVTNATSSNYSSTTGNVWGMDFTGISGPRGSLSVIITPESLANVGAQWSIDGGAWNASGAMVSNVAARAHTIRFKGVPGWMEPQPVSVTVAANVTTARTAAYRELGTRGGSLLAMGFPVAVSGPHGEYAYAFPSPTLSTDWLNTNNASLSWSPTGGVETFYGMALARCFSLALTKSDYANVDVTVRLRLRENYANKNAAGIYVRGNPGTQNSLGVWDSGYYFCLLNNGQVLVRKFTAGSVVTELSSGFLQTTNYIPSDWNDVRVVADNSTLSFYVNGAKVFATTDTALKSGKVGIEFYDGSPYSYSGWLDVDQVTLKNF</sequence>
<feature type="active site" description="Proton acceptor" evidence="1">
    <location>
        <position position="176"/>
    </location>
</feature>
<dbReference type="InterPro" id="IPR000200">
    <property type="entry name" value="Peptidase_C10"/>
</dbReference>
<comment type="caution">
    <text evidence="3">The sequence shown here is derived from an EMBL/GenBank/DDBJ whole genome shotgun (WGS) entry which is preliminary data.</text>
</comment>
<feature type="domain" description="3-keto-alpha-glucoside-1,2-lyase/3-keto-2-hydroxy-glucal hydratase" evidence="2">
    <location>
        <begin position="466"/>
        <end position="597"/>
    </location>
</feature>
<dbReference type="Gene3D" id="2.60.120.560">
    <property type="entry name" value="Exo-inulinase, domain 1"/>
    <property type="match status" value="1"/>
</dbReference>
<dbReference type="SUPFAM" id="SSF49899">
    <property type="entry name" value="Concanavalin A-like lectins/glucanases"/>
    <property type="match status" value="1"/>
</dbReference>
<evidence type="ECO:0000313" key="3">
    <source>
        <dbReference type="EMBL" id="HGG91776.1"/>
    </source>
</evidence>
<feature type="active site" description="Nucleophile" evidence="1">
    <location>
        <position position="29"/>
    </location>
</feature>
<evidence type="ECO:0000256" key="1">
    <source>
        <dbReference type="PIRSR" id="PIRSR600200-1"/>
    </source>
</evidence>
<name>A0A7C4AGB7_9BACT</name>
<dbReference type="InterPro" id="IPR010496">
    <property type="entry name" value="AL/BT2_dom"/>
</dbReference>
<gene>
    <name evidence="3" type="ORF">ENR59_02340</name>
</gene>
<protein>
    <submittedName>
        <fullName evidence="3">DUF1080 domain-containing protein</fullName>
    </submittedName>
</protein>
<dbReference type="AlphaFoldDB" id="A0A7C4AGB7"/>